<accession>A0ABS6JUU9</accession>
<dbReference type="PANTHER" id="PTHR33169">
    <property type="entry name" value="PADR-FAMILY TRANSCRIPTIONAL REGULATOR"/>
    <property type="match status" value="1"/>
</dbReference>
<reference evidence="2 3" key="1">
    <citation type="submission" date="2021-06" db="EMBL/GenBank/DDBJ databases">
        <title>Bacillus sp. RD4P76, an endophyte from a halophyte.</title>
        <authorList>
            <person name="Sun J.-Q."/>
        </authorList>
    </citation>
    <scope>NUCLEOTIDE SEQUENCE [LARGE SCALE GENOMIC DNA]</scope>
    <source>
        <strain evidence="2 3">JCM 17098</strain>
    </source>
</reference>
<dbReference type="InterPro" id="IPR036390">
    <property type="entry name" value="WH_DNA-bd_sf"/>
</dbReference>
<evidence type="ECO:0000313" key="2">
    <source>
        <dbReference type="EMBL" id="MBU9720915.1"/>
    </source>
</evidence>
<dbReference type="InterPro" id="IPR036388">
    <property type="entry name" value="WH-like_DNA-bd_sf"/>
</dbReference>
<name>A0ABS6JUU9_9BACI</name>
<dbReference type="Gene3D" id="1.10.10.10">
    <property type="entry name" value="Winged helix-like DNA-binding domain superfamily/Winged helix DNA-binding domain"/>
    <property type="match status" value="1"/>
</dbReference>
<dbReference type="PANTHER" id="PTHR33169:SF14">
    <property type="entry name" value="TRANSCRIPTIONAL REGULATOR RV3488"/>
    <property type="match status" value="1"/>
</dbReference>
<dbReference type="Pfam" id="PF03551">
    <property type="entry name" value="PadR"/>
    <property type="match status" value="1"/>
</dbReference>
<organism evidence="2 3">
    <name type="scientific">Evansella alkalicola</name>
    <dbReference type="NCBI Taxonomy" id="745819"/>
    <lineage>
        <taxon>Bacteria</taxon>
        <taxon>Bacillati</taxon>
        <taxon>Bacillota</taxon>
        <taxon>Bacilli</taxon>
        <taxon>Bacillales</taxon>
        <taxon>Bacillaceae</taxon>
        <taxon>Evansella</taxon>
    </lineage>
</organism>
<evidence type="ECO:0000313" key="3">
    <source>
        <dbReference type="Proteomes" id="UP000790580"/>
    </source>
</evidence>
<sequence length="115" mass="13332">MFNRELVKGSTSLLLLQLLTEKDMYGYEIVKVMEKRSENALQVKEGTLYPALHKLEKQELIESYWSKQPKGPSRKYYKITENGTAILEQKTKEWKNFVTAIDKVIGRNGNGYDSI</sequence>
<proteinExistence type="predicted"/>
<feature type="domain" description="Transcription regulator PadR N-terminal" evidence="1">
    <location>
        <begin position="15"/>
        <end position="88"/>
    </location>
</feature>
<keyword evidence="3" id="KW-1185">Reference proteome</keyword>
<dbReference type="SUPFAM" id="SSF46785">
    <property type="entry name" value="Winged helix' DNA-binding domain"/>
    <property type="match status" value="1"/>
</dbReference>
<dbReference type="InterPro" id="IPR005149">
    <property type="entry name" value="Tscrpt_reg_PadR_N"/>
</dbReference>
<dbReference type="Proteomes" id="UP000790580">
    <property type="component" value="Unassembled WGS sequence"/>
</dbReference>
<evidence type="ECO:0000259" key="1">
    <source>
        <dbReference type="Pfam" id="PF03551"/>
    </source>
</evidence>
<dbReference type="InterPro" id="IPR052509">
    <property type="entry name" value="Metal_resp_DNA-bind_regulator"/>
</dbReference>
<dbReference type="EMBL" id="JAHQCR010000023">
    <property type="protein sequence ID" value="MBU9720915.1"/>
    <property type="molecule type" value="Genomic_DNA"/>
</dbReference>
<dbReference type="RefSeq" id="WP_088074095.1">
    <property type="nucleotide sequence ID" value="NZ_JAHQCR010000023.1"/>
</dbReference>
<protein>
    <submittedName>
        <fullName evidence="2">Helix-turn-helix transcriptional regulator</fullName>
    </submittedName>
</protein>
<gene>
    <name evidence="2" type="ORF">KS407_05560</name>
</gene>
<comment type="caution">
    <text evidence="2">The sequence shown here is derived from an EMBL/GenBank/DDBJ whole genome shotgun (WGS) entry which is preliminary data.</text>
</comment>